<dbReference type="AlphaFoldDB" id="B0TVW6"/>
<name>B0TVW6_FRAP2</name>
<feature type="transmembrane region" description="Helical" evidence="1">
    <location>
        <begin position="62"/>
        <end position="86"/>
    </location>
</feature>
<reference evidence="2" key="1">
    <citation type="submission" date="2009-01" db="EMBL/GenBank/DDBJ databases">
        <title>Complete sequence of chromosome of Francisella philomiragia subsp. philomiragia ATCC 25017.</title>
        <authorList>
            <consortium name="US DOE Joint Genome Institute"/>
            <person name="Copeland A."/>
            <person name="Lucas S."/>
            <person name="Lapidus A."/>
            <person name="Barry K."/>
            <person name="Detter J.C."/>
            <person name="Glavina del Rio T."/>
            <person name="Hammon N."/>
            <person name="Israni S."/>
            <person name="Dalin E."/>
            <person name="Tice H."/>
            <person name="Pitluck S."/>
            <person name="Chain P."/>
            <person name="Malfatti S."/>
            <person name="Shin M."/>
            <person name="Vergez L."/>
            <person name="Schmutz J."/>
            <person name="Larimer F."/>
            <person name="Land M."/>
            <person name="Hauser L."/>
            <person name="Richardson P."/>
        </authorList>
    </citation>
    <scope>NUCLEOTIDE SEQUENCE</scope>
    <source>
        <strain evidence="2">ATCC 25017</strain>
    </source>
</reference>
<gene>
    <name evidence="2" type="ordered locus">Fphi_1926</name>
</gene>
<dbReference type="KEGG" id="fph:Fphi_1926"/>
<proteinExistence type="predicted"/>
<accession>B0TVW6</accession>
<dbReference type="HOGENOM" id="CLU_2206200_0_0_6"/>
<keyword evidence="1" id="KW-0472">Membrane</keyword>
<evidence type="ECO:0008006" key="3">
    <source>
        <dbReference type="Google" id="ProtNLM"/>
    </source>
</evidence>
<evidence type="ECO:0000313" key="2">
    <source>
        <dbReference type="EMBL" id="ABZ86874.1"/>
    </source>
</evidence>
<protein>
    <recommendedName>
        <fullName evidence="3">Transmembrane protein</fullName>
    </recommendedName>
</protein>
<evidence type="ECO:0000256" key="1">
    <source>
        <dbReference type="SAM" id="Phobius"/>
    </source>
</evidence>
<organism evidence="2">
    <name type="scientific">Francisella philomiragia subsp. philomiragia (strain ATCC 25017 / CCUG 19701 / FSC 153 / O#319-036)</name>
    <dbReference type="NCBI Taxonomy" id="484022"/>
    <lineage>
        <taxon>Bacteria</taxon>
        <taxon>Pseudomonadati</taxon>
        <taxon>Pseudomonadota</taxon>
        <taxon>Gammaproteobacteria</taxon>
        <taxon>Thiotrichales</taxon>
        <taxon>Francisellaceae</taxon>
        <taxon>Francisella</taxon>
    </lineage>
</organism>
<sequence>MFKKMIVKKLVLFLIKFIVFILALAWPILLLMLLNAPFSKEVLQAIQLVIFFIPSMKQISPLLFIGSILVVLLVFMAPVIFLYYFFLLASFSSLMDSFLKLRKNSPL</sequence>
<keyword evidence="1" id="KW-1133">Transmembrane helix</keyword>
<keyword evidence="1" id="KW-0812">Transmembrane</keyword>
<feature type="transmembrane region" description="Helical" evidence="1">
    <location>
        <begin position="12"/>
        <end position="34"/>
    </location>
</feature>
<dbReference type="EMBL" id="CP000937">
    <property type="protein sequence ID" value="ABZ86874.1"/>
    <property type="molecule type" value="Genomic_DNA"/>
</dbReference>